<organism evidence="1 2">
    <name type="scientific">Anaerovibrio slackiae</name>
    <dbReference type="NCBI Taxonomy" id="2652309"/>
    <lineage>
        <taxon>Bacteria</taxon>
        <taxon>Bacillati</taxon>
        <taxon>Bacillota</taxon>
        <taxon>Negativicutes</taxon>
        <taxon>Selenomonadales</taxon>
        <taxon>Selenomonadaceae</taxon>
        <taxon>Anaerovibrio</taxon>
    </lineage>
</organism>
<dbReference type="EMBL" id="VUNR01000021">
    <property type="protein sequence ID" value="MSU09365.1"/>
    <property type="molecule type" value="Genomic_DNA"/>
</dbReference>
<accession>A0A6I2UI14</accession>
<dbReference type="AlphaFoldDB" id="A0A6I2UI14"/>
<dbReference type="Proteomes" id="UP000433181">
    <property type="component" value="Unassembled WGS sequence"/>
</dbReference>
<evidence type="ECO:0000313" key="2">
    <source>
        <dbReference type="Proteomes" id="UP000433181"/>
    </source>
</evidence>
<sequence length="289" mass="33712">MVLVHERTMRLAGKDTVFRDLFSQKKYLLQMYQALHPDDTTIKEDDLDIVTLKSILMNGIYNDLGFMVRGSQLMILVEAQSTWSSNIIIRSLMYLVETYQDYFRENKIKLYGSHKVDLPKPELYVIYTGDKGSHPDILSLKDEFFPDTDCCIDVKVKVIYLQDSDDIINQYIGFCRVFNEQVALYGRTLTAAKEIIRICRDRNLLKEYLREREKEVEEIMITLFDQEYIWNLERDSIRSEAFARGASEKQTQVVLNMFRRNMAVDDIADISGSSVEEVKEILKNAAVLH</sequence>
<protein>
    <recommendedName>
        <fullName evidence="3">Transposase (putative) YhgA-like domain-containing protein</fullName>
    </recommendedName>
</protein>
<reference evidence="1 2" key="1">
    <citation type="submission" date="2019-08" db="EMBL/GenBank/DDBJ databases">
        <title>In-depth cultivation of the pig gut microbiome towards novel bacterial diversity and tailored functional studies.</title>
        <authorList>
            <person name="Wylensek D."/>
            <person name="Hitch T.C.A."/>
            <person name="Clavel T."/>
        </authorList>
    </citation>
    <scope>NUCLEOTIDE SEQUENCE [LARGE SCALE GENOMIC DNA]</scope>
    <source>
        <strain evidence="1 2">WCA-693-APC-5D-A</strain>
    </source>
</reference>
<proteinExistence type="predicted"/>
<evidence type="ECO:0008006" key="3">
    <source>
        <dbReference type="Google" id="ProtNLM"/>
    </source>
</evidence>
<keyword evidence="2" id="KW-1185">Reference proteome</keyword>
<name>A0A6I2UI14_9FIRM</name>
<gene>
    <name evidence="1" type="ORF">FYJ84_10245</name>
</gene>
<comment type="caution">
    <text evidence="1">The sequence shown here is derived from an EMBL/GenBank/DDBJ whole genome shotgun (WGS) entry which is preliminary data.</text>
</comment>
<evidence type="ECO:0000313" key="1">
    <source>
        <dbReference type="EMBL" id="MSU09365.1"/>
    </source>
</evidence>